<dbReference type="EMBL" id="JAWDJX010000001">
    <property type="protein sequence ID" value="KAK3058873.1"/>
    <property type="molecule type" value="Genomic_DNA"/>
</dbReference>
<name>A0AAJ0LX72_9PEZI</name>
<organism evidence="1 2">
    <name type="scientific">Extremus antarcticus</name>
    <dbReference type="NCBI Taxonomy" id="702011"/>
    <lineage>
        <taxon>Eukaryota</taxon>
        <taxon>Fungi</taxon>
        <taxon>Dikarya</taxon>
        <taxon>Ascomycota</taxon>
        <taxon>Pezizomycotina</taxon>
        <taxon>Dothideomycetes</taxon>
        <taxon>Dothideomycetidae</taxon>
        <taxon>Mycosphaerellales</taxon>
        <taxon>Extremaceae</taxon>
        <taxon>Extremus</taxon>
    </lineage>
</organism>
<proteinExistence type="predicted"/>
<keyword evidence="2" id="KW-1185">Reference proteome</keyword>
<evidence type="ECO:0000313" key="1">
    <source>
        <dbReference type="EMBL" id="KAK3058873.1"/>
    </source>
</evidence>
<evidence type="ECO:0000313" key="2">
    <source>
        <dbReference type="Proteomes" id="UP001271007"/>
    </source>
</evidence>
<reference evidence="1" key="1">
    <citation type="submission" date="2023-04" db="EMBL/GenBank/DDBJ databases">
        <title>Black Yeasts Isolated from many extreme environments.</title>
        <authorList>
            <person name="Coleine C."/>
            <person name="Stajich J.E."/>
            <person name="Selbmann L."/>
        </authorList>
    </citation>
    <scope>NUCLEOTIDE SEQUENCE</scope>
    <source>
        <strain evidence="1">CCFEE 5312</strain>
    </source>
</reference>
<dbReference type="AlphaFoldDB" id="A0AAJ0LX72"/>
<accession>A0AAJ0LX72</accession>
<protein>
    <submittedName>
        <fullName evidence="1">Uncharacterized protein</fullName>
    </submittedName>
</protein>
<comment type="caution">
    <text evidence="1">The sequence shown here is derived from an EMBL/GenBank/DDBJ whole genome shotgun (WGS) entry which is preliminary data.</text>
</comment>
<dbReference type="Proteomes" id="UP001271007">
    <property type="component" value="Unassembled WGS sequence"/>
</dbReference>
<gene>
    <name evidence="1" type="ORF">LTR09_000438</name>
</gene>
<sequence length="83" mass="9596">MTLRFLQLTERGTLLRTTKHGLETFVQEATACSEEFSHFRNYFHAEDWKQQCEPNIGLAEVCRATRNFNSRRLNVEALSSSTA</sequence>